<dbReference type="InterPro" id="IPR010921">
    <property type="entry name" value="Trp_repressor/repl_initiator"/>
</dbReference>
<organism evidence="1 2">
    <name type="scientific">Candidatus Woykebacteria bacterium RBG_13_40_15</name>
    <dbReference type="NCBI Taxonomy" id="1802593"/>
    <lineage>
        <taxon>Bacteria</taxon>
        <taxon>Candidatus Woykeibacteriota</taxon>
    </lineage>
</organism>
<evidence type="ECO:0008006" key="3">
    <source>
        <dbReference type="Google" id="ProtNLM"/>
    </source>
</evidence>
<evidence type="ECO:0000313" key="1">
    <source>
        <dbReference type="EMBL" id="OGY23166.1"/>
    </source>
</evidence>
<dbReference type="InterPro" id="IPR000831">
    <property type="entry name" value="Trp_repress"/>
</dbReference>
<reference evidence="1 2" key="1">
    <citation type="journal article" date="2016" name="Nat. Commun.">
        <title>Thousands of microbial genomes shed light on interconnected biogeochemical processes in an aquifer system.</title>
        <authorList>
            <person name="Anantharaman K."/>
            <person name="Brown C.T."/>
            <person name="Hug L.A."/>
            <person name="Sharon I."/>
            <person name="Castelle C.J."/>
            <person name="Probst A.J."/>
            <person name="Thomas B.C."/>
            <person name="Singh A."/>
            <person name="Wilkins M.J."/>
            <person name="Karaoz U."/>
            <person name="Brodie E.L."/>
            <person name="Williams K.H."/>
            <person name="Hubbard S.S."/>
            <person name="Banfield J.F."/>
        </authorList>
    </citation>
    <scope>NUCLEOTIDE SEQUENCE [LARGE SCALE GENOMIC DNA]</scope>
</reference>
<dbReference type="InterPro" id="IPR038116">
    <property type="entry name" value="TrpR-like_sf"/>
</dbReference>
<dbReference type="GO" id="GO:0003700">
    <property type="term" value="F:DNA-binding transcription factor activity"/>
    <property type="evidence" value="ECO:0007669"/>
    <property type="project" value="InterPro"/>
</dbReference>
<evidence type="ECO:0000313" key="2">
    <source>
        <dbReference type="Proteomes" id="UP000176631"/>
    </source>
</evidence>
<proteinExistence type="predicted"/>
<dbReference type="SUPFAM" id="SSF48295">
    <property type="entry name" value="TrpR-like"/>
    <property type="match status" value="1"/>
</dbReference>
<accession>A0A1G1W652</accession>
<dbReference type="EMBL" id="MHCP01000028">
    <property type="protein sequence ID" value="OGY23166.1"/>
    <property type="molecule type" value="Genomic_DNA"/>
</dbReference>
<dbReference type="AlphaFoldDB" id="A0A1G1W652"/>
<dbReference type="Proteomes" id="UP000176631">
    <property type="component" value="Unassembled WGS sequence"/>
</dbReference>
<gene>
    <name evidence="1" type="ORF">A2172_02185</name>
</gene>
<sequence>MTRVSKVPLKEKVYKDILETFWGVIINLDDEAVTEEFLNVFLSSAEKTMLAKRLAIAVMLEVGVDYKSISDALKVSTATIRDVGYKLGNPKFKEFIRRFADRFKEEKREMSWLEAFLGAKTNMKARAKLLGGRPLQSIDKLKCRVIL</sequence>
<dbReference type="GO" id="GO:0043565">
    <property type="term" value="F:sequence-specific DNA binding"/>
    <property type="evidence" value="ECO:0007669"/>
    <property type="project" value="InterPro"/>
</dbReference>
<dbReference type="Gene3D" id="1.10.1270.10">
    <property type="entry name" value="TrpR-like"/>
    <property type="match status" value="1"/>
</dbReference>
<dbReference type="STRING" id="1802593.A2172_02185"/>
<dbReference type="Pfam" id="PF01371">
    <property type="entry name" value="Trp_repressor"/>
    <property type="match status" value="1"/>
</dbReference>
<name>A0A1G1W652_9BACT</name>
<comment type="caution">
    <text evidence="1">The sequence shown here is derived from an EMBL/GenBank/DDBJ whole genome shotgun (WGS) entry which is preliminary data.</text>
</comment>
<protein>
    <recommendedName>
        <fullName evidence="3">TrpR like protein, YerC/YecD</fullName>
    </recommendedName>
</protein>